<dbReference type="RefSeq" id="WP_216009475.1">
    <property type="nucleotide sequence ID" value="NZ_JAHKPV010000021.1"/>
</dbReference>
<evidence type="ECO:0000313" key="1">
    <source>
        <dbReference type="EMBL" id="MBU2875713.1"/>
    </source>
</evidence>
<keyword evidence="2" id="KW-1185">Reference proteome</keyword>
<accession>A0ABS6AC46</accession>
<dbReference type="Pfam" id="PF08889">
    <property type="entry name" value="WbqC"/>
    <property type="match status" value="1"/>
</dbReference>
<dbReference type="Proteomes" id="UP000753376">
    <property type="component" value="Unassembled WGS sequence"/>
</dbReference>
<gene>
    <name evidence="1" type="ORF">KO508_17085</name>
</gene>
<organism evidence="1 2">
    <name type="scientific">Marinobacter salexigens</name>
    <dbReference type="NCBI Taxonomy" id="1925763"/>
    <lineage>
        <taxon>Bacteria</taxon>
        <taxon>Pseudomonadati</taxon>
        <taxon>Pseudomonadota</taxon>
        <taxon>Gammaproteobacteria</taxon>
        <taxon>Pseudomonadales</taxon>
        <taxon>Marinobacteraceae</taxon>
        <taxon>Marinobacter</taxon>
    </lineage>
</organism>
<reference evidence="1 2" key="1">
    <citation type="submission" date="2021-05" db="EMBL/GenBank/DDBJ databases">
        <title>Draft genomes of bacteria isolated from model marine particles.</title>
        <authorList>
            <person name="Datta M.S."/>
            <person name="Schwartzman J.A."/>
            <person name="Enke T.N."/>
            <person name="Saavedra J."/>
            <person name="Cermak N."/>
            <person name="Cordero O.X."/>
        </authorList>
    </citation>
    <scope>NUCLEOTIDE SEQUENCE [LARGE SCALE GENOMIC DNA]</scope>
    <source>
        <strain evidence="1 2">D2M19</strain>
    </source>
</reference>
<comment type="caution">
    <text evidence="1">The sequence shown here is derived from an EMBL/GenBank/DDBJ whole genome shotgun (WGS) entry which is preliminary data.</text>
</comment>
<sequence>MKLAIMQPYFFPYPGYFQLLAQADLWVVFDHCQFVNKGWVNRNRILHPDPEKGWQYLTVPLSKRGRFDFIDQIDIDENADWRKSLVGKLTHYRAAPHYQEVMAVFKDALSYQGSRLSAFLVNSLRLLADYLGVKTRIVVYSELSLGVEKVVHSGQWALRISEALGATEYLNPIGGESLFDPLEFFEAGIELRFLETRIREYCQGPYDYVPNLSILDAMMWCDSDTLKSMLSEDFSIHSCSGAFNEC</sequence>
<dbReference type="EMBL" id="JAHKPV010000021">
    <property type="protein sequence ID" value="MBU2875713.1"/>
    <property type="molecule type" value="Genomic_DNA"/>
</dbReference>
<proteinExistence type="predicted"/>
<name>A0ABS6AC46_9GAMM</name>
<dbReference type="InterPro" id="IPR014985">
    <property type="entry name" value="WbqC"/>
</dbReference>
<evidence type="ECO:0000313" key="2">
    <source>
        <dbReference type="Proteomes" id="UP000753376"/>
    </source>
</evidence>
<protein>
    <submittedName>
        <fullName evidence="1">WbqC family protein</fullName>
    </submittedName>
</protein>